<reference evidence="2" key="1">
    <citation type="submission" date="2007-11" db="EMBL/GenBank/DDBJ databases">
        <title>Complete genome sequence of Clostridium phytofermentans ISDg.</title>
        <authorList>
            <person name="Leschine S.B."/>
            <person name="Warnick T.A."/>
            <person name="Blanchard J.L."/>
            <person name="Schnell D.J."/>
            <person name="Petit E.L."/>
            <person name="LaTouf W.G."/>
            <person name="Copeland A."/>
            <person name="Lucas S."/>
            <person name="Lapidus A."/>
            <person name="Barry K."/>
            <person name="Glavina del Rio T."/>
            <person name="Dalin E."/>
            <person name="Tice H."/>
            <person name="Pitluck S."/>
            <person name="Kiss H."/>
            <person name="Brettin T."/>
            <person name="Bruce D."/>
            <person name="Detter J.C."/>
            <person name="Han C."/>
            <person name="Kuske C."/>
            <person name="Schmutz J."/>
            <person name="Larimer F."/>
            <person name="Land M."/>
            <person name="Hauser L."/>
            <person name="Kyrpides N."/>
            <person name="Kim E.A."/>
            <person name="Richardson P."/>
        </authorList>
    </citation>
    <scope>NUCLEOTIDE SEQUENCE [LARGE SCALE GENOMIC DNA]</scope>
    <source>
        <strain evidence="2">ATCC 700394 / DSM 18823 / ISDg</strain>
    </source>
</reference>
<name>A9KKR2_LACP7</name>
<dbReference type="STRING" id="357809.Cphy_2283"/>
<evidence type="ECO:0000313" key="1">
    <source>
        <dbReference type="EMBL" id="ABX42644.1"/>
    </source>
</evidence>
<accession>A9KKR2</accession>
<dbReference type="HOGENOM" id="CLU_076578_0_0_9"/>
<dbReference type="Gene3D" id="1.20.120.330">
    <property type="entry name" value="Nucleotidyltransferases domain 2"/>
    <property type="match status" value="1"/>
</dbReference>
<protein>
    <recommendedName>
        <fullName evidence="3">Aminoglycoside adenylyltransferase</fullName>
    </recommendedName>
</protein>
<gene>
    <name evidence="1" type="ordered locus">Cphy_2283</name>
</gene>
<dbReference type="SUPFAM" id="SSF81301">
    <property type="entry name" value="Nucleotidyltransferase"/>
    <property type="match status" value="1"/>
</dbReference>
<dbReference type="KEGG" id="cpy:Cphy_2283"/>
<dbReference type="RefSeq" id="WP_012200298.1">
    <property type="nucleotide sequence ID" value="NC_010001.1"/>
</dbReference>
<dbReference type="OrthoDB" id="9776406at2"/>
<keyword evidence="2" id="KW-1185">Reference proteome</keyword>
<evidence type="ECO:0000313" key="2">
    <source>
        <dbReference type="Proteomes" id="UP000000370"/>
    </source>
</evidence>
<dbReference type="AlphaFoldDB" id="A9KKR2"/>
<dbReference type="Pfam" id="PF04439">
    <property type="entry name" value="Adenyl_transf"/>
    <property type="match status" value="1"/>
</dbReference>
<dbReference type="Proteomes" id="UP000000370">
    <property type="component" value="Chromosome"/>
</dbReference>
<dbReference type="InterPro" id="IPR007530">
    <property type="entry name" value="Aminoglycoside_adenylylTfrase"/>
</dbReference>
<dbReference type="eggNOG" id="ENOG50309R7">
    <property type="taxonomic scope" value="Bacteria"/>
</dbReference>
<organism evidence="1 2">
    <name type="scientific">Lachnoclostridium phytofermentans (strain ATCC 700394 / DSM 18823 / ISDg)</name>
    <name type="common">Clostridium phytofermentans</name>
    <dbReference type="NCBI Taxonomy" id="357809"/>
    <lineage>
        <taxon>Bacteria</taxon>
        <taxon>Bacillati</taxon>
        <taxon>Bacillota</taxon>
        <taxon>Clostridia</taxon>
        <taxon>Lachnospirales</taxon>
        <taxon>Lachnospiraceae</taxon>
    </lineage>
</organism>
<dbReference type="EMBL" id="CP000885">
    <property type="protein sequence ID" value="ABX42644.1"/>
    <property type="molecule type" value="Genomic_DNA"/>
</dbReference>
<proteinExistence type="predicted"/>
<dbReference type="Gene3D" id="3.30.460.10">
    <property type="entry name" value="Beta Polymerase, domain 2"/>
    <property type="match status" value="1"/>
</dbReference>
<evidence type="ECO:0008006" key="3">
    <source>
        <dbReference type="Google" id="ProtNLM"/>
    </source>
</evidence>
<dbReference type="InterPro" id="IPR043519">
    <property type="entry name" value="NT_sf"/>
</dbReference>
<dbReference type="SUPFAM" id="SSF81631">
    <property type="entry name" value="PAP/OAS1 substrate-binding domain"/>
    <property type="match status" value="1"/>
</dbReference>
<sequence>MNRFELIINNFMKWGNRTDKVHAALMIGSQARNNHPADDFSDLDIIMVVDDPNFFLQSDHWLEQIGNFHISFIEDTIGGEKERRILFDNALDVDFVILSRNSLENAIRNNEIDILKRGYRILIDKIGMEHILPLTATERTSYILLSECEFNNITNDFWYHTIWTVKKLIRGELWTAKSCVDNYMKWMLLTLIECHAHVLNGLDYDTWHSGRFLEEWAEEWIIQRLSSCYAHYERNDIKNALLSTMDLFRLIAVEIANKLSYEYSIKADEYASDWVIKALSE</sequence>